<comment type="pathway">
    <text evidence="1 10">Purine metabolism; AMP biosynthesis via salvage pathway; AMP from adenosine: step 1/1.</text>
</comment>
<feature type="active site" description="Proton acceptor" evidence="9">
    <location>
        <position position="306"/>
    </location>
</feature>
<keyword evidence="4 10" id="KW-0808">Transferase</keyword>
<dbReference type="VEuPathDB" id="VectorBase:ACUA015432"/>
<dbReference type="SUPFAM" id="SSF53613">
    <property type="entry name" value="Ribokinase-like"/>
    <property type="match status" value="1"/>
</dbReference>
<dbReference type="PROSITE" id="PS00584">
    <property type="entry name" value="PFKB_KINASES_2"/>
    <property type="match status" value="1"/>
</dbReference>
<dbReference type="Gene3D" id="3.40.1190.20">
    <property type="match status" value="1"/>
</dbReference>
<comment type="subcellular location">
    <subcellularLocation>
        <location evidence="10">Nucleus</location>
    </subcellularLocation>
</comment>
<evidence type="ECO:0000256" key="7">
    <source>
        <dbReference type="ARBA" id="ARBA00022777"/>
    </source>
</evidence>
<comment type="subunit">
    <text evidence="10">Monomer.</text>
</comment>
<dbReference type="AlphaFoldDB" id="A0A182MD78"/>
<dbReference type="GO" id="GO:0006144">
    <property type="term" value="P:purine nucleobase metabolic process"/>
    <property type="evidence" value="ECO:0007669"/>
    <property type="project" value="TreeGrafter"/>
</dbReference>
<dbReference type="PANTHER" id="PTHR45769">
    <property type="entry name" value="ADENOSINE KINASE"/>
    <property type="match status" value="1"/>
</dbReference>
<dbReference type="GO" id="GO:0004001">
    <property type="term" value="F:adenosine kinase activity"/>
    <property type="evidence" value="ECO:0007669"/>
    <property type="project" value="UniProtKB-UniRule"/>
</dbReference>
<name>A0A182MD78_9DIPT</name>
<comment type="similarity">
    <text evidence="2 10">Belongs to the carbohydrate kinase PfkB family.</text>
</comment>
<proteinExistence type="inferred from homology"/>
<evidence type="ECO:0000256" key="5">
    <source>
        <dbReference type="ARBA" id="ARBA00022726"/>
    </source>
</evidence>
<dbReference type="Pfam" id="PF00294">
    <property type="entry name" value="PfkB"/>
    <property type="match status" value="1"/>
</dbReference>
<dbReference type="GO" id="GO:0006166">
    <property type="term" value="P:purine ribonucleoside salvage"/>
    <property type="evidence" value="ECO:0007669"/>
    <property type="project" value="UniProtKB-KW"/>
</dbReference>
<dbReference type="STRING" id="139723.A0A182MD78"/>
<evidence type="ECO:0000259" key="11">
    <source>
        <dbReference type="Pfam" id="PF00294"/>
    </source>
</evidence>
<dbReference type="InterPro" id="IPR029056">
    <property type="entry name" value="Ribokinase-like"/>
</dbReference>
<keyword evidence="7 10" id="KW-0418">Kinase</keyword>
<comment type="cofactor">
    <cofactor evidence="10">
        <name>Mg(2+)</name>
        <dbReference type="ChEBI" id="CHEBI:18420"/>
    </cofactor>
    <text evidence="10">Binds 3 Mg(2+) ions per subunit.</text>
</comment>
<dbReference type="Proteomes" id="UP000075883">
    <property type="component" value="Unassembled WGS sequence"/>
</dbReference>
<evidence type="ECO:0000256" key="4">
    <source>
        <dbReference type="ARBA" id="ARBA00022679"/>
    </source>
</evidence>
<dbReference type="GO" id="GO:0044209">
    <property type="term" value="P:AMP salvage"/>
    <property type="evidence" value="ECO:0007669"/>
    <property type="project" value="UniProtKB-UniRule"/>
</dbReference>
<comment type="catalytic activity">
    <reaction evidence="10">
        <text>adenosine + ATP = AMP + ADP + H(+)</text>
        <dbReference type="Rhea" id="RHEA:20824"/>
        <dbReference type="ChEBI" id="CHEBI:15378"/>
        <dbReference type="ChEBI" id="CHEBI:16335"/>
        <dbReference type="ChEBI" id="CHEBI:30616"/>
        <dbReference type="ChEBI" id="CHEBI:456215"/>
        <dbReference type="ChEBI" id="CHEBI:456216"/>
        <dbReference type="EC" id="2.7.1.20"/>
    </reaction>
</comment>
<evidence type="ECO:0000256" key="9">
    <source>
        <dbReference type="PIRSR" id="PIRSR601805-1"/>
    </source>
</evidence>
<keyword evidence="5 10" id="KW-0660">Purine salvage</keyword>
<organism evidence="12 13">
    <name type="scientific">Anopheles culicifacies</name>
    <dbReference type="NCBI Taxonomy" id="139723"/>
    <lineage>
        <taxon>Eukaryota</taxon>
        <taxon>Metazoa</taxon>
        <taxon>Ecdysozoa</taxon>
        <taxon>Arthropoda</taxon>
        <taxon>Hexapoda</taxon>
        <taxon>Insecta</taxon>
        <taxon>Pterygota</taxon>
        <taxon>Neoptera</taxon>
        <taxon>Endopterygota</taxon>
        <taxon>Diptera</taxon>
        <taxon>Nematocera</taxon>
        <taxon>Culicoidea</taxon>
        <taxon>Culicidae</taxon>
        <taxon>Anophelinae</taxon>
        <taxon>Anopheles</taxon>
        <taxon>culicifacies species complex</taxon>
    </lineage>
</organism>
<dbReference type="CDD" id="cd01168">
    <property type="entry name" value="adenosine_kinase"/>
    <property type="match status" value="1"/>
</dbReference>
<dbReference type="PANTHER" id="PTHR45769:SF5">
    <property type="entry name" value="ADENOSINE KINASE"/>
    <property type="match status" value="1"/>
</dbReference>
<sequence>MTNENDDLAITSCDRCPRMVAFGNILLDISVELKDGKILKDFDLKPDDQREVPADKLAALVSVAVETCGNPIYNPGGSALNTCRILRALGEKNIIFCGAVGVDENGQILQQILKDCALNTCGDKRSLNANIGASLHFKKEFVSSRWCQSKIGVCKSAAHTNIDEDMRIFYIEGYFVPEKFHICTYIYEQYCKGTANLLVTNLNASYILQEFTAEMRFLVEHADLVFGNLAEFIALAQIYHCDDVDALARLLIKPYRKYNRNKILIATDGCRSVRLYYGAGSKFIAESYPVPVIPSNAVIDTTGAGDSFVAGFLYKFMNDESPTLVDCIRYGCKVAGKVIRQVG</sequence>
<keyword evidence="13" id="KW-1185">Reference proteome</keyword>
<dbReference type="GO" id="GO:0005524">
    <property type="term" value="F:ATP binding"/>
    <property type="evidence" value="ECO:0007669"/>
    <property type="project" value="UniProtKB-UniRule"/>
</dbReference>
<evidence type="ECO:0000256" key="8">
    <source>
        <dbReference type="ARBA" id="ARBA00022840"/>
    </source>
</evidence>
<reference evidence="12" key="2">
    <citation type="submission" date="2020-05" db="UniProtKB">
        <authorList>
            <consortium name="EnsemblMetazoa"/>
        </authorList>
    </citation>
    <scope>IDENTIFICATION</scope>
    <source>
        <strain evidence="12">A-37</strain>
    </source>
</reference>
<dbReference type="EMBL" id="AXCM01001171">
    <property type="status" value="NOT_ANNOTATED_CDS"/>
    <property type="molecule type" value="Genomic_DNA"/>
</dbReference>
<evidence type="ECO:0000256" key="10">
    <source>
        <dbReference type="RuleBase" id="RU368116"/>
    </source>
</evidence>
<reference evidence="13" key="1">
    <citation type="submission" date="2013-09" db="EMBL/GenBank/DDBJ databases">
        <title>The Genome Sequence of Anopheles culicifacies species A.</title>
        <authorList>
            <consortium name="The Broad Institute Genomics Platform"/>
            <person name="Neafsey D.E."/>
            <person name="Besansky N."/>
            <person name="Howell P."/>
            <person name="Walton C."/>
            <person name="Young S.K."/>
            <person name="Zeng Q."/>
            <person name="Gargeya S."/>
            <person name="Fitzgerald M."/>
            <person name="Haas B."/>
            <person name="Abouelleil A."/>
            <person name="Allen A.W."/>
            <person name="Alvarado L."/>
            <person name="Arachchi H.M."/>
            <person name="Berlin A.M."/>
            <person name="Chapman S.B."/>
            <person name="Gainer-Dewar J."/>
            <person name="Goldberg J."/>
            <person name="Griggs A."/>
            <person name="Gujja S."/>
            <person name="Hansen M."/>
            <person name="Howarth C."/>
            <person name="Imamovic A."/>
            <person name="Ireland A."/>
            <person name="Larimer J."/>
            <person name="McCowan C."/>
            <person name="Murphy C."/>
            <person name="Pearson M."/>
            <person name="Poon T.W."/>
            <person name="Priest M."/>
            <person name="Roberts A."/>
            <person name="Saif S."/>
            <person name="Shea T."/>
            <person name="Sisk P."/>
            <person name="Sykes S."/>
            <person name="Wortman J."/>
            <person name="Nusbaum C."/>
            <person name="Birren B."/>
        </authorList>
    </citation>
    <scope>NUCLEOTIDE SEQUENCE [LARGE SCALE GENOMIC DNA]</scope>
    <source>
        <strain evidence="13">A-37</strain>
    </source>
</reference>
<evidence type="ECO:0000256" key="6">
    <source>
        <dbReference type="ARBA" id="ARBA00022741"/>
    </source>
</evidence>
<dbReference type="UniPathway" id="UPA00588">
    <property type="reaction ID" value="UER00659"/>
</dbReference>
<keyword evidence="10" id="KW-0539">Nucleus</keyword>
<dbReference type="InterPro" id="IPR001805">
    <property type="entry name" value="Adenokinase"/>
</dbReference>
<evidence type="ECO:0000256" key="1">
    <source>
        <dbReference type="ARBA" id="ARBA00004801"/>
    </source>
</evidence>
<dbReference type="Gene3D" id="3.30.1110.10">
    <property type="match status" value="1"/>
</dbReference>
<dbReference type="EnsemblMetazoa" id="ACUA015432-RA">
    <property type="protein sequence ID" value="ACUA015432-PA"/>
    <property type="gene ID" value="ACUA015432"/>
</dbReference>
<dbReference type="EC" id="2.7.1.20" evidence="3 10"/>
<dbReference type="GO" id="GO:0005634">
    <property type="term" value="C:nucleus"/>
    <property type="evidence" value="ECO:0007669"/>
    <property type="project" value="UniProtKB-SubCell"/>
</dbReference>
<protein>
    <recommendedName>
        <fullName evidence="3 10">Adenosine kinase</fullName>
        <shortName evidence="10">AK</shortName>
        <ecNumber evidence="3 10">2.7.1.20</ecNumber>
    </recommendedName>
    <alternativeName>
        <fullName evidence="10">Adenosine 5'-phosphotransferase</fullName>
    </alternativeName>
</protein>
<dbReference type="InterPro" id="IPR011611">
    <property type="entry name" value="PfkB_dom"/>
</dbReference>
<evidence type="ECO:0000256" key="2">
    <source>
        <dbReference type="ARBA" id="ARBA00010688"/>
    </source>
</evidence>
<dbReference type="GO" id="GO:0005829">
    <property type="term" value="C:cytosol"/>
    <property type="evidence" value="ECO:0007669"/>
    <property type="project" value="TreeGrafter"/>
</dbReference>
<keyword evidence="6 10" id="KW-0547">Nucleotide-binding</keyword>
<evidence type="ECO:0000313" key="12">
    <source>
        <dbReference type="EnsemblMetazoa" id="ACUA015432-PA"/>
    </source>
</evidence>
<dbReference type="InterPro" id="IPR002173">
    <property type="entry name" value="Carboh/pur_kinase_PfkB_CS"/>
</dbReference>
<accession>A0A182MD78</accession>
<evidence type="ECO:0000313" key="13">
    <source>
        <dbReference type="Proteomes" id="UP000075883"/>
    </source>
</evidence>
<feature type="domain" description="Carbohydrate kinase PfkB" evidence="11">
    <location>
        <begin position="67"/>
        <end position="343"/>
    </location>
</feature>
<comment type="function">
    <text evidence="10">ATP dependent phosphorylation of adenosine and other related nucleoside analogs to monophosphate derivatives.</text>
</comment>
<keyword evidence="10" id="KW-0460">Magnesium</keyword>
<evidence type="ECO:0000256" key="3">
    <source>
        <dbReference type="ARBA" id="ARBA00012119"/>
    </source>
</evidence>
<keyword evidence="8 10" id="KW-0067">ATP-binding</keyword>